<sequence length="288" mass="32901">MPRRSVHVRRPPPVRPITRPYAAQDVPVTEVEKRDVERARANANHKISKAHPAMVNIADSLTVIELRAAIDAYERKYGKFVADAQNAAFRKHDDLANVIYLALARAFYEDFGFPCTAGDSDDWDLRRLEKQDRCFRQLQRTCKNDAAAMRAHAANPVRLVLENPYPHDHPCRLDFNHELRDWANKMHPPESPGPAAVNADTFQLAILNPYTRDPERCVEGHLNAVYMGMLLTDMVHDHWEDATGNVGAVDLGRLVEKAFLASVKLDRNTIWCSELADVWEFQLLWQDE</sequence>
<keyword evidence="2" id="KW-1185">Reference proteome</keyword>
<evidence type="ECO:0000313" key="1">
    <source>
        <dbReference type="EMBL" id="KAJ7194127.1"/>
    </source>
</evidence>
<protein>
    <submittedName>
        <fullName evidence="1">Uncharacterized protein</fullName>
    </submittedName>
</protein>
<dbReference type="AlphaFoldDB" id="A0AAD6XZQ5"/>
<organism evidence="1 2">
    <name type="scientific">Mycena pura</name>
    <dbReference type="NCBI Taxonomy" id="153505"/>
    <lineage>
        <taxon>Eukaryota</taxon>
        <taxon>Fungi</taxon>
        <taxon>Dikarya</taxon>
        <taxon>Basidiomycota</taxon>
        <taxon>Agaricomycotina</taxon>
        <taxon>Agaricomycetes</taxon>
        <taxon>Agaricomycetidae</taxon>
        <taxon>Agaricales</taxon>
        <taxon>Marasmiineae</taxon>
        <taxon>Mycenaceae</taxon>
        <taxon>Mycena</taxon>
    </lineage>
</organism>
<evidence type="ECO:0000313" key="2">
    <source>
        <dbReference type="Proteomes" id="UP001219525"/>
    </source>
</evidence>
<name>A0AAD6XZQ5_9AGAR</name>
<reference evidence="1" key="1">
    <citation type="submission" date="2023-03" db="EMBL/GenBank/DDBJ databases">
        <title>Massive genome expansion in bonnet fungi (Mycena s.s.) driven by repeated elements and novel gene families across ecological guilds.</title>
        <authorList>
            <consortium name="Lawrence Berkeley National Laboratory"/>
            <person name="Harder C.B."/>
            <person name="Miyauchi S."/>
            <person name="Viragh M."/>
            <person name="Kuo A."/>
            <person name="Thoen E."/>
            <person name="Andreopoulos B."/>
            <person name="Lu D."/>
            <person name="Skrede I."/>
            <person name="Drula E."/>
            <person name="Henrissat B."/>
            <person name="Morin E."/>
            <person name="Kohler A."/>
            <person name="Barry K."/>
            <person name="LaButti K."/>
            <person name="Morin E."/>
            <person name="Salamov A."/>
            <person name="Lipzen A."/>
            <person name="Mereny Z."/>
            <person name="Hegedus B."/>
            <person name="Baldrian P."/>
            <person name="Stursova M."/>
            <person name="Weitz H."/>
            <person name="Taylor A."/>
            <person name="Grigoriev I.V."/>
            <person name="Nagy L.G."/>
            <person name="Martin F."/>
            <person name="Kauserud H."/>
        </authorList>
    </citation>
    <scope>NUCLEOTIDE SEQUENCE</scope>
    <source>
        <strain evidence="1">9144</strain>
    </source>
</reference>
<dbReference type="EMBL" id="JARJCW010000101">
    <property type="protein sequence ID" value="KAJ7194127.1"/>
    <property type="molecule type" value="Genomic_DNA"/>
</dbReference>
<proteinExistence type="predicted"/>
<dbReference type="Proteomes" id="UP001219525">
    <property type="component" value="Unassembled WGS sequence"/>
</dbReference>
<gene>
    <name evidence="1" type="ORF">GGX14DRAFT_404910</name>
</gene>
<accession>A0AAD6XZQ5</accession>
<comment type="caution">
    <text evidence="1">The sequence shown here is derived from an EMBL/GenBank/DDBJ whole genome shotgun (WGS) entry which is preliminary data.</text>
</comment>